<dbReference type="Proteomes" id="UP001189122">
    <property type="component" value="Unassembled WGS sequence"/>
</dbReference>
<name>A0ABN7EAQ4_SPIIN</name>
<reference evidence="2" key="1">
    <citation type="journal article" date="2020" name="Sci. Rep.">
        <title>Chromosome-scale genome assembly for the duckweed Spirodela intermedia, integrating cytogenetic maps, PacBio and Oxford Nanopore libraries.</title>
        <authorList>
            <person name="Hoang P.T.N."/>
            <person name="Fiebig A."/>
            <person name="Novak P."/>
            <person name="Macas J."/>
            <person name="Cao H.X."/>
            <person name="Stepanenko A."/>
            <person name="Chen G."/>
            <person name="Borisjuk N."/>
            <person name="Scholz U."/>
            <person name="Schubert I."/>
        </authorList>
    </citation>
    <scope>NUCLEOTIDE SEQUENCE [LARGE SCALE GENOMIC DNA]</scope>
</reference>
<proteinExistence type="predicted"/>
<dbReference type="EMBL" id="CACRZD030000109">
    <property type="protein sequence ID" value="CAA6674427.1"/>
    <property type="molecule type" value="Genomic_DNA"/>
</dbReference>
<evidence type="ECO:0000313" key="2">
    <source>
        <dbReference type="Proteomes" id="UP001189122"/>
    </source>
</evidence>
<accession>A0ABN7EAQ4</accession>
<gene>
    <name evidence="1" type="ORF">SI7747_UN020785</name>
</gene>
<comment type="caution">
    <text evidence="1">The sequence shown here is derived from an EMBL/GenBank/DDBJ whole genome shotgun (WGS) entry which is preliminary data.</text>
</comment>
<protein>
    <submittedName>
        <fullName evidence="1">Uncharacterized protein</fullName>
    </submittedName>
</protein>
<sequence length="52" mass="6096">MWAVSRFSCKVYKLMKWVIESSPATVTWQRRTPQPVCWRTWTAATCSRSMGV</sequence>
<organism evidence="1 2">
    <name type="scientific">Spirodela intermedia</name>
    <name type="common">Intermediate duckweed</name>
    <dbReference type="NCBI Taxonomy" id="51605"/>
    <lineage>
        <taxon>Eukaryota</taxon>
        <taxon>Viridiplantae</taxon>
        <taxon>Streptophyta</taxon>
        <taxon>Embryophyta</taxon>
        <taxon>Tracheophyta</taxon>
        <taxon>Spermatophyta</taxon>
        <taxon>Magnoliopsida</taxon>
        <taxon>Liliopsida</taxon>
        <taxon>Araceae</taxon>
        <taxon>Lemnoideae</taxon>
        <taxon>Spirodela</taxon>
    </lineage>
</organism>
<evidence type="ECO:0000313" key="1">
    <source>
        <dbReference type="EMBL" id="CAA6674427.1"/>
    </source>
</evidence>
<keyword evidence="2" id="KW-1185">Reference proteome</keyword>